<dbReference type="GO" id="GO:0016740">
    <property type="term" value="F:transferase activity"/>
    <property type="evidence" value="ECO:0007669"/>
    <property type="project" value="UniProtKB-KW"/>
</dbReference>
<dbReference type="RefSeq" id="WP_092103567.1">
    <property type="nucleotide sequence ID" value="NZ_FOOT01000005.1"/>
</dbReference>
<evidence type="ECO:0000313" key="4">
    <source>
        <dbReference type="Proteomes" id="UP000198724"/>
    </source>
</evidence>
<dbReference type="EMBL" id="FOOT01000005">
    <property type="protein sequence ID" value="SFH06618.1"/>
    <property type="molecule type" value="Genomic_DNA"/>
</dbReference>
<dbReference type="PANTHER" id="PTHR43630">
    <property type="entry name" value="POLY-BETA-1,6-N-ACETYL-D-GLUCOSAMINE SYNTHASE"/>
    <property type="match status" value="1"/>
</dbReference>
<organism evidence="3 4">
    <name type="scientific">Pontibacter chinhatensis</name>
    <dbReference type="NCBI Taxonomy" id="1436961"/>
    <lineage>
        <taxon>Bacteria</taxon>
        <taxon>Pseudomonadati</taxon>
        <taxon>Bacteroidota</taxon>
        <taxon>Cytophagia</taxon>
        <taxon>Cytophagales</taxon>
        <taxon>Hymenobacteraceae</taxon>
        <taxon>Pontibacter</taxon>
    </lineage>
</organism>
<dbReference type="CDD" id="cd02511">
    <property type="entry name" value="Beta4Glucosyltransferase"/>
    <property type="match status" value="1"/>
</dbReference>
<accession>A0A1I2WZ95</accession>
<dbReference type="PANTHER" id="PTHR43630:SF2">
    <property type="entry name" value="GLYCOSYLTRANSFERASE"/>
    <property type="match status" value="1"/>
</dbReference>
<gene>
    <name evidence="3" type="ORF">SAMN05421739_105289</name>
</gene>
<comment type="similarity">
    <text evidence="1">Belongs to the glycosyltransferase 2 family. WaaE/KdtX subfamily.</text>
</comment>
<dbReference type="InterPro" id="IPR029044">
    <property type="entry name" value="Nucleotide-diphossugar_trans"/>
</dbReference>
<dbReference type="Gene3D" id="3.90.550.10">
    <property type="entry name" value="Spore Coat Polysaccharide Biosynthesis Protein SpsA, Chain A"/>
    <property type="match status" value="1"/>
</dbReference>
<dbReference type="Pfam" id="PF00535">
    <property type="entry name" value="Glycos_transf_2"/>
    <property type="match status" value="1"/>
</dbReference>
<feature type="domain" description="Glycosyltransferase 2-like" evidence="2">
    <location>
        <begin position="3"/>
        <end position="101"/>
    </location>
</feature>
<dbReference type="OrthoDB" id="9815923at2"/>
<proteinExistence type="inferred from homology"/>
<keyword evidence="3" id="KW-0808">Transferase</keyword>
<dbReference type="Proteomes" id="UP000198724">
    <property type="component" value="Unassembled WGS sequence"/>
</dbReference>
<sequence length="295" mass="34284">MISVVILTKNEERDLPVCLASLGWCYDVHVLDSGSTDRTCEVAEHYGAKVSHHAFESFGKQRNYALDNLDIQHDWVLFLDADEVVTEQFQAAIMAAVSSSDEEVAGFYCCWKMMLEGKWLKRCGNFPKWQFRLLRRGKARFIDFGHGQKEGETLGRIEYIAEPYLHYSFSKGWAQWIERHNKYSCQEAAARLYTPPPWRKVFSRHGSVRNPALKSWLSRVPGWPVLHFLQAYVFNLGFLEGTPGLIYCINMSYHEFLIQIKMREIRKRKYNLNLAEYENSAVKEAPSYSKHRAPV</sequence>
<dbReference type="SUPFAM" id="SSF53448">
    <property type="entry name" value="Nucleotide-diphospho-sugar transferases"/>
    <property type="match status" value="1"/>
</dbReference>
<dbReference type="AlphaFoldDB" id="A0A1I2WZ95"/>
<evidence type="ECO:0000259" key="2">
    <source>
        <dbReference type="Pfam" id="PF00535"/>
    </source>
</evidence>
<dbReference type="InterPro" id="IPR001173">
    <property type="entry name" value="Glyco_trans_2-like"/>
</dbReference>
<reference evidence="4" key="1">
    <citation type="submission" date="2016-10" db="EMBL/GenBank/DDBJ databases">
        <authorList>
            <person name="Varghese N."/>
            <person name="Submissions S."/>
        </authorList>
    </citation>
    <scope>NUCLEOTIDE SEQUENCE [LARGE SCALE GENOMIC DNA]</scope>
    <source>
        <strain evidence="4">LP51</strain>
    </source>
</reference>
<name>A0A1I2WZ95_9BACT</name>
<evidence type="ECO:0000313" key="3">
    <source>
        <dbReference type="EMBL" id="SFH06618.1"/>
    </source>
</evidence>
<evidence type="ECO:0000256" key="1">
    <source>
        <dbReference type="ARBA" id="ARBA00038494"/>
    </source>
</evidence>
<dbReference type="STRING" id="1436961.SAMN05421739_105289"/>
<keyword evidence="4" id="KW-1185">Reference proteome</keyword>
<protein>
    <submittedName>
        <fullName evidence="3">Glycosyltransferase involved in cell wall bisynthesis</fullName>
    </submittedName>
</protein>